<comment type="similarity">
    <text evidence="2">Belongs to the helicase family. RecQ subfamily.</text>
</comment>
<dbReference type="GO" id="GO:0000724">
    <property type="term" value="P:double-strand break repair via homologous recombination"/>
    <property type="evidence" value="ECO:0007669"/>
    <property type="project" value="TreeGrafter"/>
</dbReference>
<evidence type="ECO:0000256" key="7">
    <source>
        <dbReference type="ARBA" id="ARBA00022840"/>
    </source>
</evidence>
<dbReference type="GO" id="GO:0009378">
    <property type="term" value="F:four-way junction helicase activity"/>
    <property type="evidence" value="ECO:0007669"/>
    <property type="project" value="TreeGrafter"/>
</dbReference>
<dbReference type="EnsemblPlants" id="EMT12885">
    <property type="protein sequence ID" value="EMT12885"/>
    <property type="gene ID" value="F775_15213"/>
</dbReference>
<dbReference type="InterPro" id="IPR027417">
    <property type="entry name" value="P-loop_NTPase"/>
</dbReference>
<evidence type="ECO:0000256" key="9">
    <source>
        <dbReference type="ARBA" id="ARBA00023235"/>
    </source>
</evidence>
<dbReference type="SMART" id="SM00490">
    <property type="entry name" value="HELICc"/>
    <property type="match status" value="1"/>
</dbReference>
<dbReference type="GO" id="GO:0005524">
    <property type="term" value="F:ATP binding"/>
    <property type="evidence" value="ECO:0007669"/>
    <property type="project" value="UniProtKB-KW"/>
</dbReference>
<dbReference type="InterPro" id="IPR014001">
    <property type="entry name" value="Helicase_ATP-bd"/>
</dbReference>
<evidence type="ECO:0000313" key="15">
    <source>
        <dbReference type="EnsemblPlants" id="EMT12885"/>
    </source>
</evidence>
<evidence type="ECO:0000256" key="8">
    <source>
        <dbReference type="ARBA" id="ARBA00023125"/>
    </source>
</evidence>
<organism evidence="15">
    <name type="scientific">Aegilops tauschii</name>
    <name type="common">Tausch's goatgrass</name>
    <name type="synonym">Aegilops squarrosa</name>
    <dbReference type="NCBI Taxonomy" id="37682"/>
    <lineage>
        <taxon>Eukaryota</taxon>
        <taxon>Viridiplantae</taxon>
        <taxon>Streptophyta</taxon>
        <taxon>Embryophyta</taxon>
        <taxon>Tracheophyta</taxon>
        <taxon>Spermatophyta</taxon>
        <taxon>Magnoliopsida</taxon>
        <taxon>Liliopsida</taxon>
        <taxon>Poales</taxon>
        <taxon>Poaceae</taxon>
        <taxon>BOP clade</taxon>
        <taxon>Pooideae</taxon>
        <taxon>Triticodae</taxon>
        <taxon>Triticeae</taxon>
        <taxon>Triticinae</taxon>
        <taxon>Aegilops</taxon>
    </lineage>
</organism>
<evidence type="ECO:0000256" key="4">
    <source>
        <dbReference type="ARBA" id="ARBA00022741"/>
    </source>
</evidence>
<dbReference type="PANTHER" id="PTHR13710:SF155">
    <property type="entry name" value="ATP-DEPENDENT DNA HELICASE Q-LIKE 3"/>
    <property type="match status" value="1"/>
</dbReference>
<dbReference type="PROSITE" id="PS51194">
    <property type="entry name" value="HELICASE_CTER"/>
    <property type="match status" value="1"/>
</dbReference>
<evidence type="ECO:0000256" key="2">
    <source>
        <dbReference type="ARBA" id="ARBA00005446"/>
    </source>
</evidence>
<dbReference type="GO" id="GO:0043138">
    <property type="term" value="F:3'-5' DNA helicase activity"/>
    <property type="evidence" value="ECO:0007669"/>
    <property type="project" value="UniProtKB-EC"/>
</dbReference>
<comment type="subcellular location">
    <subcellularLocation>
        <location evidence="1">Nucleus</location>
    </subcellularLocation>
</comment>
<reference evidence="15" key="1">
    <citation type="submission" date="2015-06" db="UniProtKB">
        <authorList>
            <consortium name="EnsemblPlants"/>
        </authorList>
    </citation>
    <scope>IDENTIFICATION</scope>
</reference>
<evidence type="ECO:0000256" key="11">
    <source>
        <dbReference type="ARBA" id="ARBA00034617"/>
    </source>
</evidence>
<dbReference type="Gene3D" id="3.40.50.300">
    <property type="entry name" value="P-loop containing nucleotide triphosphate hydrolases"/>
    <property type="match status" value="2"/>
</dbReference>
<dbReference type="CDD" id="cd18794">
    <property type="entry name" value="SF2_C_RecQ"/>
    <property type="match status" value="1"/>
</dbReference>
<dbReference type="InterPro" id="IPR032284">
    <property type="entry name" value="RecQ_Zn-bd"/>
</dbReference>
<keyword evidence="10" id="KW-0539">Nucleus</keyword>
<dbReference type="CDD" id="cd17920">
    <property type="entry name" value="DEXHc_RecQ"/>
    <property type="match status" value="1"/>
</dbReference>
<evidence type="ECO:0000256" key="5">
    <source>
        <dbReference type="ARBA" id="ARBA00022801"/>
    </source>
</evidence>
<feature type="region of interest" description="Disordered" evidence="14">
    <location>
        <begin position="940"/>
        <end position="1027"/>
    </location>
</feature>
<keyword evidence="9" id="KW-0413">Isomerase</keyword>
<evidence type="ECO:0000256" key="12">
    <source>
        <dbReference type="ARBA" id="ARBA00034808"/>
    </source>
</evidence>
<keyword evidence="6" id="KW-0347">Helicase</keyword>
<dbReference type="NCBIfam" id="TIGR00614">
    <property type="entry name" value="recQ_fam"/>
    <property type="match status" value="1"/>
</dbReference>
<keyword evidence="7" id="KW-0067">ATP-binding</keyword>
<dbReference type="PROSITE" id="PS51192">
    <property type="entry name" value="HELICASE_ATP_BIND_1"/>
    <property type="match status" value="1"/>
</dbReference>
<dbReference type="InterPro" id="IPR004589">
    <property type="entry name" value="DNA_helicase_ATP-dep_RecQ"/>
</dbReference>
<feature type="compositionally biased region" description="Polar residues" evidence="14">
    <location>
        <begin position="1016"/>
        <end position="1027"/>
    </location>
</feature>
<dbReference type="FunFam" id="3.40.50.300:FF:000444">
    <property type="entry name" value="ATP-dependent DNA helicase"/>
    <property type="match status" value="1"/>
</dbReference>
<dbReference type="InterPro" id="IPR011545">
    <property type="entry name" value="DEAD/DEAH_box_helicase_dom"/>
</dbReference>
<dbReference type="GO" id="GO:0005694">
    <property type="term" value="C:chromosome"/>
    <property type="evidence" value="ECO:0007669"/>
    <property type="project" value="TreeGrafter"/>
</dbReference>
<evidence type="ECO:0000256" key="14">
    <source>
        <dbReference type="SAM" id="MobiDB-lite"/>
    </source>
</evidence>
<dbReference type="InterPro" id="IPR001650">
    <property type="entry name" value="Helicase_C-like"/>
</dbReference>
<keyword evidence="5" id="KW-0378">Hydrolase</keyword>
<dbReference type="Pfam" id="PF16124">
    <property type="entry name" value="RecQ_Zn_bind"/>
    <property type="match status" value="1"/>
</dbReference>
<dbReference type="Pfam" id="PF14223">
    <property type="entry name" value="Retrotran_gag_2"/>
    <property type="match status" value="1"/>
</dbReference>
<dbReference type="EC" id="5.6.2.4" evidence="12"/>
<keyword evidence="3" id="KW-0479">Metal-binding</keyword>
<dbReference type="GO" id="GO:0046872">
    <property type="term" value="F:metal ion binding"/>
    <property type="evidence" value="ECO:0007669"/>
    <property type="project" value="UniProtKB-KW"/>
</dbReference>
<accession>N1QV27</accession>
<dbReference type="GO" id="GO:0005737">
    <property type="term" value="C:cytoplasm"/>
    <property type="evidence" value="ECO:0007669"/>
    <property type="project" value="TreeGrafter"/>
</dbReference>
<dbReference type="GO" id="GO:0016787">
    <property type="term" value="F:hydrolase activity"/>
    <property type="evidence" value="ECO:0007669"/>
    <property type="project" value="UniProtKB-KW"/>
</dbReference>
<dbReference type="SMART" id="SM00487">
    <property type="entry name" value="DEXDc"/>
    <property type="match status" value="1"/>
</dbReference>
<proteinExistence type="inferred from homology"/>
<dbReference type="GO" id="GO:0003677">
    <property type="term" value="F:DNA binding"/>
    <property type="evidence" value="ECO:0007669"/>
    <property type="project" value="UniProtKB-KW"/>
</dbReference>
<evidence type="ECO:0000256" key="6">
    <source>
        <dbReference type="ARBA" id="ARBA00022806"/>
    </source>
</evidence>
<protein>
    <recommendedName>
        <fullName evidence="12">DNA 3'-5' helicase</fullName>
        <ecNumber evidence="12">5.6.2.4</ecNumber>
    </recommendedName>
</protein>
<comment type="catalytic activity">
    <reaction evidence="11">
        <text>Couples ATP hydrolysis with the unwinding of duplex DNA by translocating in the 3'-5' direction.</text>
        <dbReference type="EC" id="5.6.2.4"/>
    </reaction>
</comment>
<dbReference type="PANTHER" id="PTHR13710">
    <property type="entry name" value="DNA HELICASE RECQ FAMILY MEMBER"/>
    <property type="match status" value="1"/>
</dbReference>
<name>N1QV27_AEGTA</name>
<dbReference type="FunFam" id="3.40.50.300:FF:002061">
    <property type="entry name" value="RecQ family DNA helicase"/>
    <property type="match status" value="1"/>
</dbReference>
<keyword evidence="8" id="KW-0238">DNA-binding</keyword>
<feature type="compositionally biased region" description="Basic and acidic residues" evidence="14">
    <location>
        <begin position="958"/>
        <end position="967"/>
    </location>
</feature>
<evidence type="ECO:0000256" key="13">
    <source>
        <dbReference type="ARBA" id="ARBA00049360"/>
    </source>
</evidence>
<dbReference type="GO" id="GO:0005634">
    <property type="term" value="C:nucleus"/>
    <property type="evidence" value="ECO:0007669"/>
    <property type="project" value="UniProtKB-SubCell"/>
</dbReference>
<dbReference type="Pfam" id="PF00270">
    <property type="entry name" value="DEAD"/>
    <property type="match status" value="1"/>
</dbReference>
<dbReference type="Pfam" id="PF00271">
    <property type="entry name" value="Helicase_C"/>
    <property type="match status" value="1"/>
</dbReference>
<evidence type="ECO:0000256" key="10">
    <source>
        <dbReference type="ARBA" id="ARBA00023242"/>
    </source>
</evidence>
<dbReference type="SUPFAM" id="SSF52540">
    <property type="entry name" value="P-loop containing nucleoside triphosphate hydrolases"/>
    <property type="match status" value="1"/>
</dbReference>
<evidence type="ECO:0000256" key="3">
    <source>
        <dbReference type="ARBA" id="ARBA00022723"/>
    </source>
</evidence>
<keyword evidence="4" id="KW-0547">Nucleotide-binding</keyword>
<evidence type="ECO:0000256" key="1">
    <source>
        <dbReference type="ARBA" id="ARBA00004123"/>
    </source>
</evidence>
<sequence>MARVVVPLNFNAFLEKAKLKDDGSNYTDWVRNLRIILIAAQKNYVLEAPLDARPAADATDDVKNVWQSKANDYSIVQCAMLYGLEPGLQRCFESHGAYEMFQELKLIFQANARIERYEVSNKFYSCKMEENSSVSEHILKMSGYNNHLIQLGVNLPDDSVIDRILQSLPPSYKSFVMNYNMQGMDKTIPELFAMLKDAEVEIKKEHQVLMVHKITSFKKRAPGTEVVRWDDATPPLASRAGATPSPRLQPQLKMKKVLPLKGGSAGSKHGMKSPKELESVLKQYFGYSEFRGRQLEAIEAVLSGRDCFCLMPTGGGKSMCYQIPALVKTGVVLVISPLIALMENQVSSLKSKGIPAEFLSSTQTTANKNKIHEDLDSGNPSLKLLYVTPELVATSGFKAKLTKLHNRGLLGLVAIDEAHCISTWGHDFRPSYRKISSLRKQFPDIPILALTATAVPKVQKDVISSLSLQNPVILKASFNRPNIFYEVRYKDLLDDVYSDISNLLKSSGNVCSIIYCLERAACDDLTMHLSQLGISSAAYHAGLNSKVRTTVLDDWLSSRTQVVVATVAFGGALFIYWSYSSFQGIDRQDVRIVCHFNLPKSMESFYQESGRAGRDQQPSRSVLYYGLEDRRRMEFILRNSSSRKQQPSSSSTELSEKTLADFSQIVDYCESSSCRRKKIIESFGEKVQPTLCQRTCDACKHPNQVSSHLEDLRRVPNCRFNKISPVFQTSSVDPKHFNTEFWNREDDVSISDEDISDSDDEEEALSNITISKLPSKGGFEARLEALERAENAYNQAKGQTKPQGGNLVDKKSISQTLRDASRKRLSGALGQAKLRLGDLRFAEEASATHLETECFKKYQKVGKTFYNSQIAATVRWLSSSTSDQIHGRLEALTNQTTEAGAATSSPCIISDALGKAEKPAEATVSYELAKTEPSDEFAKTMASTENMEPSKMSPPEKSVGEEARRDGAIGTMDLPKIPSFREFMSQKGRDRATSSSRAESQPRGIPRKAGPVISKEGTTGTSKKMKL</sequence>
<dbReference type="AlphaFoldDB" id="N1QV27"/>
<comment type="catalytic activity">
    <reaction evidence="13">
        <text>ATP + H2O = ADP + phosphate + H(+)</text>
        <dbReference type="Rhea" id="RHEA:13065"/>
        <dbReference type="ChEBI" id="CHEBI:15377"/>
        <dbReference type="ChEBI" id="CHEBI:15378"/>
        <dbReference type="ChEBI" id="CHEBI:30616"/>
        <dbReference type="ChEBI" id="CHEBI:43474"/>
        <dbReference type="ChEBI" id="CHEBI:456216"/>
    </reaction>
</comment>